<dbReference type="AlphaFoldDB" id="A0A150GA61"/>
<evidence type="ECO:0000313" key="2">
    <source>
        <dbReference type="EMBL" id="KXZ46731.1"/>
    </source>
</evidence>
<dbReference type="EMBL" id="LSYV01000042">
    <property type="protein sequence ID" value="KXZ46731.1"/>
    <property type="molecule type" value="Genomic_DNA"/>
</dbReference>
<dbReference type="Gene3D" id="3.80.10.10">
    <property type="entry name" value="Ribonuclease Inhibitor"/>
    <property type="match status" value="1"/>
</dbReference>
<proteinExistence type="predicted"/>
<dbReference type="STRING" id="33097.A0A150GA61"/>
<comment type="subcellular location">
    <subcellularLocation>
        <location evidence="1">Cytoplasm</location>
        <location evidence="1">Cytoskeleton</location>
        <location evidence="1">Cilium axoneme</location>
    </subcellularLocation>
</comment>
<dbReference type="InterPro" id="IPR001611">
    <property type="entry name" value="Leu-rich_rpt"/>
</dbReference>
<evidence type="ECO:0000256" key="1">
    <source>
        <dbReference type="ARBA" id="ARBA00004430"/>
    </source>
</evidence>
<dbReference type="InterPro" id="IPR032675">
    <property type="entry name" value="LRR_dom_sf"/>
</dbReference>
<sequence length="126" mass="13592">MTLAKLVEICKESGLPLAPLAVTRLELNCQLFTRIGECIAEYRHVFMAGRGRPHPPLAYGLNQLRLLDLSGNELTTLAGLAGLPSLEALLLDLGHNQLYDGDAVLQVRHVRIVTSEPLGRAGQGLG</sequence>
<dbReference type="PROSITE" id="PS51450">
    <property type="entry name" value="LRR"/>
    <property type="match status" value="1"/>
</dbReference>
<keyword evidence="3" id="KW-1185">Reference proteome</keyword>
<dbReference type="GO" id="GO:0005930">
    <property type="term" value="C:axoneme"/>
    <property type="evidence" value="ECO:0007669"/>
    <property type="project" value="UniProtKB-SubCell"/>
</dbReference>
<name>A0A150GA61_GONPE</name>
<protein>
    <submittedName>
        <fullName evidence="2">Uncharacterized protein</fullName>
    </submittedName>
</protein>
<dbReference type="SUPFAM" id="SSF52058">
    <property type="entry name" value="L domain-like"/>
    <property type="match status" value="1"/>
</dbReference>
<accession>A0A150GA61</accession>
<dbReference type="OrthoDB" id="1517790at2759"/>
<reference evidence="3" key="1">
    <citation type="journal article" date="2016" name="Nat. Commun.">
        <title>The Gonium pectorale genome demonstrates co-option of cell cycle regulation during the evolution of multicellularity.</title>
        <authorList>
            <person name="Hanschen E.R."/>
            <person name="Marriage T.N."/>
            <person name="Ferris P.J."/>
            <person name="Hamaji T."/>
            <person name="Toyoda A."/>
            <person name="Fujiyama A."/>
            <person name="Neme R."/>
            <person name="Noguchi H."/>
            <person name="Minakuchi Y."/>
            <person name="Suzuki M."/>
            <person name="Kawai-Toyooka H."/>
            <person name="Smith D.R."/>
            <person name="Sparks H."/>
            <person name="Anderson J."/>
            <person name="Bakaric R."/>
            <person name="Luria V."/>
            <person name="Karger A."/>
            <person name="Kirschner M.W."/>
            <person name="Durand P.M."/>
            <person name="Michod R.E."/>
            <person name="Nozaki H."/>
            <person name="Olson B.J."/>
        </authorList>
    </citation>
    <scope>NUCLEOTIDE SEQUENCE [LARGE SCALE GENOMIC DNA]</scope>
    <source>
        <strain evidence="3">NIES-2863</strain>
    </source>
</reference>
<dbReference type="Proteomes" id="UP000075714">
    <property type="component" value="Unassembled WGS sequence"/>
</dbReference>
<dbReference type="Pfam" id="PF13855">
    <property type="entry name" value="LRR_8"/>
    <property type="match status" value="1"/>
</dbReference>
<comment type="caution">
    <text evidence="2">The sequence shown here is derived from an EMBL/GenBank/DDBJ whole genome shotgun (WGS) entry which is preliminary data.</text>
</comment>
<gene>
    <name evidence="2" type="ORF">GPECTOR_41g696</name>
</gene>
<evidence type="ECO:0000313" key="3">
    <source>
        <dbReference type="Proteomes" id="UP000075714"/>
    </source>
</evidence>
<organism evidence="2 3">
    <name type="scientific">Gonium pectorale</name>
    <name type="common">Green alga</name>
    <dbReference type="NCBI Taxonomy" id="33097"/>
    <lineage>
        <taxon>Eukaryota</taxon>
        <taxon>Viridiplantae</taxon>
        <taxon>Chlorophyta</taxon>
        <taxon>core chlorophytes</taxon>
        <taxon>Chlorophyceae</taxon>
        <taxon>CS clade</taxon>
        <taxon>Chlamydomonadales</taxon>
        <taxon>Volvocaceae</taxon>
        <taxon>Gonium</taxon>
    </lineage>
</organism>